<evidence type="ECO:0000313" key="2">
    <source>
        <dbReference type="Proteomes" id="UP000001401"/>
    </source>
</evidence>
<protein>
    <submittedName>
        <fullName evidence="1">Uncharacterized protein</fullName>
    </submittedName>
</protein>
<dbReference type="AlphaFoldDB" id="E6TRY6"/>
<dbReference type="HOGENOM" id="CLU_2749239_0_0_9"/>
<accession>E6TRY6</accession>
<name>E6TRY6_EVAC2</name>
<sequence length="70" mass="7990">MRSVKLLIFLTGLTLLAFLNSRYRDNFNEAYAFSKFMKPEQGMNEHDKMMDKDYVDINKGGSGDEFGGGE</sequence>
<keyword evidence="2" id="KW-1185">Reference proteome</keyword>
<dbReference type="KEGG" id="bco:Bcell_2382"/>
<organism evidence="1 2">
    <name type="scientific">Evansella cellulosilytica (strain ATCC 21833 / DSM 2522 / FERM P-1141 / JCM 9156 / N-4)</name>
    <name type="common">Bacillus cellulosilyticus</name>
    <dbReference type="NCBI Taxonomy" id="649639"/>
    <lineage>
        <taxon>Bacteria</taxon>
        <taxon>Bacillati</taxon>
        <taxon>Bacillota</taxon>
        <taxon>Bacilli</taxon>
        <taxon>Bacillales</taxon>
        <taxon>Bacillaceae</taxon>
        <taxon>Evansella</taxon>
    </lineage>
</organism>
<reference evidence="1 2" key="1">
    <citation type="submission" date="2010-12" db="EMBL/GenBank/DDBJ databases">
        <title>Complete sequence of Bacillus cellulosilyticus DSM 2522.</title>
        <authorList>
            <consortium name="US DOE Joint Genome Institute"/>
            <person name="Lucas S."/>
            <person name="Copeland A."/>
            <person name="Lapidus A."/>
            <person name="Cheng J.-F."/>
            <person name="Bruce D."/>
            <person name="Goodwin L."/>
            <person name="Pitluck S."/>
            <person name="Chertkov O."/>
            <person name="Detter J.C."/>
            <person name="Han C."/>
            <person name="Tapia R."/>
            <person name="Land M."/>
            <person name="Hauser L."/>
            <person name="Jeffries C."/>
            <person name="Kyrpides N."/>
            <person name="Ivanova N."/>
            <person name="Mikhailova N."/>
            <person name="Brumm P."/>
            <person name="Mead D."/>
            <person name="Woyke T."/>
        </authorList>
    </citation>
    <scope>NUCLEOTIDE SEQUENCE [LARGE SCALE GENOMIC DNA]</scope>
    <source>
        <strain evidence="2">ATCC 21833 / DSM 2522 / FERM P-1141 / JCM 9156 / N-4</strain>
    </source>
</reference>
<dbReference type="EMBL" id="CP002394">
    <property type="protein sequence ID" value="ADU30640.1"/>
    <property type="molecule type" value="Genomic_DNA"/>
</dbReference>
<dbReference type="Proteomes" id="UP000001401">
    <property type="component" value="Chromosome"/>
</dbReference>
<evidence type="ECO:0000313" key="1">
    <source>
        <dbReference type="EMBL" id="ADU30640.1"/>
    </source>
</evidence>
<proteinExistence type="predicted"/>
<gene>
    <name evidence="1" type="ordered locus">Bcell_2382</name>
</gene>
<dbReference type="STRING" id="649639.Bcell_2382"/>